<dbReference type="AlphaFoldDB" id="A0A2P2L4D9"/>
<sequence length="111" mass="12694">MRFQTTTMAIRVSEIKNRAPCMFQSLASPHFSQLQSCHHGHRHERASFGIAFDIDGVILRGRAPIGGSPQALRRLYTDSGSLKFPFLFLTNGEQSKLFNELFSYRNLWLYA</sequence>
<proteinExistence type="predicted"/>
<dbReference type="InterPro" id="IPR006357">
    <property type="entry name" value="HAD-SF_hydro_IIA"/>
</dbReference>
<evidence type="ECO:0000313" key="1">
    <source>
        <dbReference type="EMBL" id="MBX12847.1"/>
    </source>
</evidence>
<dbReference type="Pfam" id="PF13344">
    <property type="entry name" value="Hydrolase_6"/>
    <property type="match status" value="1"/>
</dbReference>
<dbReference type="EMBL" id="GGEC01032363">
    <property type="protein sequence ID" value="MBX12847.1"/>
    <property type="molecule type" value="Transcribed_RNA"/>
</dbReference>
<accession>A0A2P2L4D9</accession>
<organism evidence="1">
    <name type="scientific">Rhizophora mucronata</name>
    <name type="common">Asiatic mangrove</name>
    <dbReference type="NCBI Taxonomy" id="61149"/>
    <lineage>
        <taxon>Eukaryota</taxon>
        <taxon>Viridiplantae</taxon>
        <taxon>Streptophyta</taxon>
        <taxon>Embryophyta</taxon>
        <taxon>Tracheophyta</taxon>
        <taxon>Spermatophyta</taxon>
        <taxon>Magnoliopsida</taxon>
        <taxon>eudicotyledons</taxon>
        <taxon>Gunneridae</taxon>
        <taxon>Pentapetalae</taxon>
        <taxon>rosids</taxon>
        <taxon>fabids</taxon>
        <taxon>Malpighiales</taxon>
        <taxon>Rhizophoraceae</taxon>
        <taxon>Rhizophora</taxon>
    </lineage>
</organism>
<dbReference type="SUPFAM" id="SSF56784">
    <property type="entry name" value="HAD-like"/>
    <property type="match status" value="1"/>
</dbReference>
<protein>
    <submittedName>
        <fullName evidence="1">Uncharacterized protein</fullName>
    </submittedName>
</protein>
<reference evidence="1" key="1">
    <citation type="submission" date="2018-02" db="EMBL/GenBank/DDBJ databases">
        <title>Rhizophora mucronata_Transcriptome.</title>
        <authorList>
            <person name="Meera S.P."/>
            <person name="Sreeshan A."/>
            <person name="Augustine A."/>
        </authorList>
    </citation>
    <scope>NUCLEOTIDE SEQUENCE</scope>
    <source>
        <tissue evidence="1">Leaf</tissue>
    </source>
</reference>
<name>A0A2P2L4D9_RHIMU</name>
<dbReference type="InterPro" id="IPR023214">
    <property type="entry name" value="HAD_sf"/>
</dbReference>
<dbReference type="InterPro" id="IPR036412">
    <property type="entry name" value="HAD-like_sf"/>
</dbReference>
<dbReference type="Gene3D" id="3.40.50.1000">
    <property type="entry name" value="HAD superfamily/HAD-like"/>
    <property type="match status" value="1"/>
</dbReference>